<feature type="compositionally biased region" description="Low complexity" evidence="1">
    <location>
        <begin position="425"/>
        <end position="441"/>
    </location>
</feature>
<dbReference type="Proteomes" id="UP001556367">
    <property type="component" value="Unassembled WGS sequence"/>
</dbReference>
<protein>
    <recommendedName>
        <fullName evidence="4">F-box domain-containing protein</fullName>
    </recommendedName>
</protein>
<feature type="compositionally biased region" description="Basic residues" evidence="1">
    <location>
        <begin position="916"/>
        <end position="929"/>
    </location>
</feature>
<comment type="caution">
    <text evidence="2">The sequence shown here is derived from an EMBL/GenBank/DDBJ whole genome shotgun (WGS) entry which is preliminary data.</text>
</comment>
<evidence type="ECO:0000313" key="3">
    <source>
        <dbReference type="Proteomes" id="UP001556367"/>
    </source>
</evidence>
<evidence type="ECO:0000313" key="2">
    <source>
        <dbReference type="EMBL" id="KAL0961156.1"/>
    </source>
</evidence>
<keyword evidence="3" id="KW-1185">Reference proteome</keyword>
<feature type="region of interest" description="Disordered" evidence="1">
    <location>
        <begin position="767"/>
        <end position="790"/>
    </location>
</feature>
<feature type="region of interest" description="Disordered" evidence="1">
    <location>
        <begin position="900"/>
        <end position="929"/>
    </location>
</feature>
<reference evidence="3" key="1">
    <citation type="submission" date="2024-06" db="EMBL/GenBank/DDBJ databases">
        <title>Multi-omics analyses provide insights into the biosynthesis of the anticancer antibiotic pleurotin in Hohenbuehelia grisea.</title>
        <authorList>
            <person name="Weaver J.A."/>
            <person name="Alberti F."/>
        </authorList>
    </citation>
    <scope>NUCLEOTIDE SEQUENCE [LARGE SCALE GENOMIC DNA]</scope>
    <source>
        <strain evidence="3">T-177</strain>
    </source>
</reference>
<dbReference type="EMBL" id="JASNQZ010000001">
    <property type="protein sequence ID" value="KAL0961156.1"/>
    <property type="molecule type" value="Genomic_DNA"/>
</dbReference>
<evidence type="ECO:0000256" key="1">
    <source>
        <dbReference type="SAM" id="MobiDB-lite"/>
    </source>
</evidence>
<feature type="region of interest" description="Disordered" evidence="1">
    <location>
        <begin position="423"/>
        <end position="459"/>
    </location>
</feature>
<proteinExistence type="predicted"/>
<feature type="compositionally biased region" description="Basic residues" evidence="1">
    <location>
        <begin position="770"/>
        <end position="784"/>
    </location>
</feature>
<accession>A0ABR3JZE9</accession>
<evidence type="ECO:0008006" key="4">
    <source>
        <dbReference type="Google" id="ProtNLM"/>
    </source>
</evidence>
<organism evidence="2 3">
    <name type="scientific">Hohenbuehelia grisea</name>
    <dbReference type="NCBI Taxonomy" id="104357"/>
    <lineage>
        <taxon>Eukaryota</taxon>
        <taxon>Fungi</taxon>
        <taxon>Dikarya</taxon>
        <taxon>Basidiomycota</taxon>
        <taxon>Agaricomycotina</taxon>
        <taxon>Agaricomycetes</taxon>
        <taxon>Agaricomycetidae</taxon>
        <taxon>Agaricales</taxon>
        <taxon>Pleurotineae</taxon>
        <taxon>Pleurotaceae</taxon>
        <taxon>Hohenbuehelia</taxon>
    </lineage>
</organism>
<name>A0ABR3JZE9_9AGAR</name>
<gene>
    <name evidence="2" type="ORF">HGRIS_006128</name>
</gene>
<sequence>MDRLCGQSPLHTPTLGSSLIDNIPDEILQLVFYELNDPGPLTLASKRFYHFSQDSFVRAHYFLARYGATQAMYYALGRGRVLNERVLDILLTSGAHLSRYLIQLAIHHYFRTQSHFIKTAWVRNVPFNVFTYFLQLSAAKYGDIPTGKNEDDGSVFAAFLKESRYPLGMRSIGWESIRDILDKYKFIPFCNKDPIMAQFPLVLAIEPRLLPLAVANGFHMDSKYRDFVFRKMFERQATITETRADEIAQNVRELCRLDPSMFLSRTVAAEICMESTTNESAYAALKNLDRTGALLFSLSSLVEELIKLFISTRSLSLATTGQTIRQLYKDFPSQDPIARLVLLCTIFIQETSWPHQLSIQAVPPQTVTESLKARFDELGFGTGPTRTELIAVLLNPFVEKHWPVTEWAKWNGEPETLFVEVNDVGAGSSGSSRSNRSNGRSRAGRRSTESKPATERAGAVGLGLDQDGIREFIEEVAEKLLEVGCKAKMLKKMYDRYDYLRETIERVVVEKHQIHVDDLPSWEDDDICRRYQAKLSRDFSLLRSGTGLEGVDLVHRGQEEGEEVDSSEEVVVLEEDGAAHPVEAEAGGSAVEEPVLGAIGQDTLSTMIKQDELAPSRPRRRSFYMYSLYTESMNRLPYPNDATHVARWVKSQFGVRNRVTAIFLTHAVINENATLLNNFFGYTDSHVPRAAANAVPVTFKHFQLLARLGRAPNWTMYNEIETGAEFYYTEDDYLSDAEKVAPKPRAVPKVKSEGSQARTIGHYATSRSRTPAHHLHDRGRKRPRREAAAAVRSYVVPDSDDEAIIADSDEEMDEAYVNAVHVRQKKAETNLQKWITHLSALCKEEQRKYKEKKKVHDKGPQSGYRVRHQKNDFFRSLSAQLRHLRKLDYDQRLKIYGPELADASYSDDDDDEYVNKAHRSQRRKTARPT</sequence>